<keyword evidence="1" id="KW-1133">Transmembrane helix</keyword>
<keyword evidence="1" id="KW-0812">Transmembrane</keyword>
<organism evidence="2 3">
    <name type="scientific">Mollisia scopiformis</name>
    <name type="common">Conifer needle endophyte fungus</name>
    <name type="synonym">Phialocephala scopiformis</name>
    <dbReference type="NCBI Taxonomy" id="149040"/>
    <lineage>
        <taxon>Eukaryota</taxon>
        <taxon>Fungi</taxon>
        <taxon>Dikarya</taxon>
        <taxon>Ascomycota</taxon>
        <taxon>Pezizomycotina</taxon>
        <taxon>Leotiomycetes</taxon>
        <taxon>Helotiales</taxon>
        <taxon>Mollisiaceae</taxon>
        <taxon>Mollisia</taxon>
    </lineage>
</organism>
<keyword evidence="1" id="KW-0472">Membrane</keyword>
<dbReference type="OrthoDB" id="3548516at2759"/>
<dbReference type="RefSeq" id="XP_018067118.1">
    <property type="nucleotide sequence ID" value="XM_018205713.1"/>
</dbReference>
<evidence type="ECO:0000313" key="3">
    <source>
        <dbReference type="Proteomes" id="UP000070700"/>
    </source>
</evidence>
<proteinExistence type="predicted"/>
<dbReference type="AlphaFoldDB" id="A0A194WXR1"/>
<name>A0A194WXR1_MOLSC</name>
<evidence type="ECO:0000313" key="2">
    <source>
        <dbReference type="EMBL" id="KUJ12763.1"/>
    </source>
</evidence>
<feature type="transmembrane region" description="Helical" evidence="1">
    <location>
        <begin position="45"/>
        <end position="74"/>
    </location>
</feature>
<protein>
    <submittedName>
        <fullName evidence="2">Uncharacterized protein</fullName>
    </submittedName>
</protein>
<keyword evidence="3" id="KW-1185">Reference proteome</keyword>
<sequence>MDAASSTAADMATATVPSATASATSVASNFGWLSITEVFWITVLYVWYMFLFIVCFAIVCGGIWLVCMAVFMLFQFLAKHGPGLYSNSRERLEQYWEASRERYVKRQSGGRGRSEPDDVQMDGFEIGEENKVRSKFGKEDV</sequence>
<dbReference type="Proteomes" id="UP000070700">
    <property type="component" value="Unassembled WGS sequence"/>
</dbReference>
<dbReference type="GeneID" id="28815439"/>
<evidence type="ECO:0000256" key="1">
    <source>
        <dbReference type="SAM" id="Phobius"/>
    </source>
</evidence>
<dbReference type="InParanoid" id="A0A194WXR1"/>
<reference evidence="2 3" key="1">
    <citation type="submission" date="2015-10" db="EMBL/GenBank/DDBJ databases">
        <title>Full genome of DAOMC 229536 Phialocephala scopiformis, a fungal endophyte of spruce producing the potent anti-insectan compound rugulosin.</title>
        <authorList>
            <consortium name="DOE Joint Genome Institute"/>
            <person name="Walker A.K."/>
            <person name="Frasz S.L."/>
            <person name="Seifert K.A."/>
            <person name="Miller J.D."/>
            <person name="Mondo S.J."/>
            <person name="Labutti K."/>
            <person name="Lipzen A."/>
            <person name="Dockter R."/>
            <person name="Kennedy M."/>
            <person name="Grigoriev I.V."/>
            <person name="Spatafora J.W."/>
        </authorList>
    </citation>
    <scope>NUCLEOTIDE SEQUENCE [LARGE SCALE GENOMIC DNA]</scope>
    <source>
        <strain evidence="2 3">CBS 120377</strain>
    </source>
</reference>
<gene>
    <name evidence="2" type="ORF">LY89DRAFT_192370</name>
</gene>
<dbReference type="EMBL" id="KQ947423">
    <property type="protein sequence ID" value="KUJ12763.1"/>
    <property type="molecule type" value="Genomic_DNA"/>
</dbReference>
<dbReference type="KEGG" id="psco:LY89DRAFT_192370"/>
<accession>A0A194WXR1</accession>